<gene>
    <name evidence="2" type="primary">ATP8</name>
</gene>
<evidence type="ECO:0000313" key="2">
    <source>
        <dbReference type="EMBL" id="AGZ63930.1"/>
    </source>
</evidence>
<dbReference type="CTD" id="4509"/>
<keyword evidence="1" id="KW-1133">Transmembrane helix</keyword>
<dbReference type="RefSeq" id="YP_009050192.1">
    <property type="nucleotide sequence ID" value="NC_024637.1"/>
</dbReference>
<dbReference type="GeneID" id="20004431"/>
<name>A0A075CEZ3_SANBE</name>
<protein>
    <submittedName>
        <fullName evidence="2">ATP synthase F0 subunit 8</fullName>
    </submittedName>
</protein>
<proteinExistence type="predicted"/>
<organism evidence="2">
    <name type="scientific">Sancassania berlesei</name>
    <name type="common">Wet grain mite</name>
    <name type="synonym">Caloglyphus berlesei</name>
    <dbReference type="NCBI Taxonomy" id="2527844"/>
    <lineage>
        <taxon>Eukaryota</taxon>
        <taxon>Metazoa</taxon>
        <taxon>Ecdysozoa</taxon>
        <taxon>Arthropoda</taxon>
        <taxon>Chelicerata</taxon>
        <taxon>Arachnida</taxon>
        <taxon>Acari</taxon>
        <taxon>Acariformes</taxon>
        <taxon>Sarcoptiformes</taxon>
        <taxon>Astigmata</taxon>
        <taxon>Acaroidea</taxon>
        <taxon>Acaridae</taxon>
        <taxon>Rhizoglyphinae</taxon>
        <taxon>Sancassania</taxon>
    </lineage>
</organism>
<geneLocation type="mitochondrion" evidence="2"/>
<keyword evidence="1" id="KW-0812">Transmembrane</keyword>
<feature type="transmembrane region" description="Helical" evidence="1">
    <location>
        <begin position="12"/>
        <end position="35"/>
    </location>
</feature>
<accession>A0A075CEZ3</accession>
<reference evidence="2" key="1">
    <citation type="submission" date="2013-08" db="EMBL/GenBank/DDBJ databases">
        <title>Caloglyphus berlesei mitochondrion complete genome.</title>
        <authorList>
            <person name="Sun E.T."/>
            <person name="Li C.P."/>
            <person name="Nie L.N."/>
        </authorList>
    </citation>
    <scope>NUCLEOTIDE SEQUENCE</scope>
</reference>
<keyword evidence="2" id="KW-0496">Mitochondrion</keyword>
<evidence type="ECO:0000256" key="1">
    <source>
        <dbReference type="SAM" id="Phobius"/>
    </source>
</evidence>
<keyword evidence="1" id="KW-0472">Membrane</keyword>
<sequence length="51" mass="5817">MLPQMMPLPWLMVFFMIFVCVYSVSLYVSGFSFSYGSALKPLKSSSSDLPW</sequence>
<dbReference type="AlphaFoldDB" id="A0A075CEZ3"/>
<dbReference type="EMBL" id="KF499016">
    <property type="protein sequence ID" value="AGZ63930.1"/>
    <property type="molecule type" value="Genomic_DNA"/>
</dbReference>